<dbReference type="InParanoid" id="Q4N8A4"/>
<dbReference type="EMBL" id="AAGK01000001">
    <property type="protein sequence ID" value="EAN33804.1"/>
    <property type="molecule type" value="Genomic_DNA"/>
</dbReference>
<dbReference type="InterPro" id="IPR029063">
    <property type="entry name" value="SAM-dependent_MTases_sf"/>
</dbReference>
<feature type="domain" description="Methyltransferase type 11" evidence="3">
    <location>
        <begin position="69"/>
        <end position="163"/>
    </location>
</feature>
<organism evidence="4 5">
    <name type="scientific">Theileria parva</name>
    <name type="common">East coast fever infection agent</name>
    <dbReference type="NCBI Taxonomy" id="5875"/>
    <lineage>
        <taxon>Eukaryota</taxon>
        <taxon>Sar</taxon>
        <taxon>Alveolata</taxon>
        <taxon>Apicomplexa</taxon>
        <taxon>Aconoidasida</taxon>
        <taxon>Piroplasmida</taxon>
        <taxon>Theileriidae</taxon>
        <taxon>Theileria</taxon>
    </lineage>
</organism>
<dbReference type="PANTHER" id="PTHR13069">
    <property type="entry name" value="ALKYLATED DNA REPAIR PROTEIN ALKB HOMOLOG 8"/>
    <property type="match status" value="1"/>
</dbReference>
<dbReference type="GO" id="GO:0005737">
    <property type="term" value="C:cytoplasm"/>
    <property type="evidence" value="ECO:0007669"/>
    <property type="project" value="TreeGrafter"/>
</dbReference>
<gene>
    <name evidence="4" type="ordered locus">TP01_0568</name>
</gene>
<evidence type="ECO:0000256" key="2">
    <source>
        <dbReference type="ARBA" id="ARBA00022679"/>
    </source>
</evidence>
<dbReference type="GO" id="GO:0000049">
    <property type="term" value="F:tRNA binding"/>
    <property type="evidence" value="ECO:0007669"/>
    <property type="project" value="TreeGrafter"/>
</dbReference>
<keyword evidence="1" id="KW-0489">Methyltransferase</keyword>
<dbReference type="GO" id="GO:0008757">
    <property type="term" value="F:S-adenosylmethionine-dependent methyltransferase activity"/>
    <property type="evidence" value="ECO:0007669"/>
    <property type="project" value="InterPro"/>
</dbReference>
<dbReference type="Pfam" id="PF08241">
    <property type="entry name" value="Methyltransf_11"/>
    <property type="match status" value="1"/>
</dbReference>
<dbReference type="AlphaFoldDB" id="Q4N8A4"/>
<dbReference type="GO" id="GO:0005634">
    <property type="term" value="C:nucleus"/>
    <property type="evidence" value="ECO:0007669"/>
    <property type="project" value="TreeGrafter"/>
</dbReference>
<dbReference type="GeneID" id="3503593"/>
<evidence type="ECO:0000259" key="3">
    <source>
        <dbReference type="Pfam" id="PF08241"/>
    </source>
</evidence>
<keyword evidence="2" id="KW-0808">Transferase</keyword>
<name>Q4N8A4_THEPA</name>
<dbReference type="SUPFAM" id="SSF53335">
    <property type="entry name" value="S-adenosyl-L-methionine-dependent methyltransferases"/>
    <property type="match status" value="1"/>
</dbReference>
<evidence type="ECO:0000313" key="5">
    <source>
        <dbReference type="Proteomes" id="UP000001949"/>
    </source>
</evidence>
<dbReference type="eggNOG" id="KOG1331">
    <property type="taxonomic scope" value="Eukaryota"/>
</dbReference>
<accession>Q4N8A4</accession>
<dbReference type="GO" id="GO:0106335">
    <property type="term" value="F:tRNA (5-carboxymethyluridine(34)-5-O)-methyltransferase activity"/>
    <property type="evidence" value="ECO:0007669"/>
    <property type="project" value="TreeGrafter"/>
</dbReference>
<dbReference type="OMA" id="PCALRKV"/>
<dbReference type="InterPro" id="IPR051422">
    <property type="entry name" value="AlkB_tRNA_MeTrf/Diox"/>
</dbReference>
<dbReference type="GO" id="GO:0030488">
    <property type="term" value="P:tRNA methylation"/>
    <property type="evidence" value="ECO:0007669"/>
    <property type="project" value="TreeGrafter"/>
</dbReference>
<protein>
    <recommendedName>
        <fullName evidence="3">Methyltransferase type 11 domain-containing protein</fullName>
    </recommendedName>
</protein>
<dbReference type="CDD" id="cd02440">
    <property type="entry name" value="AdoMet_MTases"/>
    <property type="match status" value="1"/>
</dbReference>
<keyword evidence="5" id="KW-1185">Reference proteome</keyword>
<proteinExistence type="predicted"/>
<dbReference type="PANTHER" id="PTHR13069:SF21">
    <property type="entry name" value="ALKYLATED DNA REPAIR PROTEIN ALKB HOMOLOG 8"/>
    <property type="match status" value="1"/>
</dbReference>
<comment type="caution">
    <text evidence="4">The sequence shown here is derived from an EMBL/GenBank/DDBJ whole genome shotgun (WGS) entry which is preliminary data.</text>
</comment>
<dbReference type="KEGG" id="tpv:TP01_0568"/>
<reference evidence="4 5" key="1">
    <citation type="journal article" date="2005" name="Science">
        <title>Genome sequence of Theileria parva, a bovine pathogen that transforms lymphocytes.</title>
        <authorList>
            <person name="Gardner M.J."/>
            <person name="Bishop R."/>
            <person name="Shah T."/>
            <person name="de Villiers E.P."/>
            <person name="Carlton J.M."/>
            <person name="Hall N."/>
            <person name="Ren Q."/>
            <person name="Paulsen I.T."/>
            <person name="Pain A."/>
            <person name="Berriman M."/>
            <person name="Wilson R.J.M."/>
            <person name="Sato S."/>
            <person name="Ralph S.A."/>
            <person name="Mann D.J."/>
            <person name="Xiong Z."/>
            <person name="Shallom S.J."/>
            <person name="Weidman J."/>
            <person name="Jiang L."/>
            <person name="Lynn J."/>
            <person name="Weaver B."/>
            <person name="Shoaibi A."/>
            <person name="Domingo A.R."/>
            <person name="Wasawo D."/>
            <person name="Crabtree J."/>
            <person name="Wortman J.R."/>
            <person name="Haas B."/>
            <person name="Angiuoli S.V."/>
            <person name="Creasy T.H."/>
            <person name="Lu C."/>
            <person name="Suh B."/>
            <person name="Silva J.C."/>
            <person name="Utterback T.R."/>
            <person name="Feldblyum T.V."/>
            <person name="Pertea M."/>
            <person name="Allen J."/>
            <person name="Nierman W.C."/>
            <person name="Taracha E.L.N."/>
            <person name="Salzberg S.L."/>
            <person name="White O.R."/>
            <person name="Fitzhugh H.A."/>
            <person name="Morzaria S."/>
            <person name="Venter J.C."/>
            <person name="Fraser C.M."/>
            <person name="Nene V."/>
        </authorList>
    </citation>
    <scope>NUCLEOTIDE SEQUENCE [LARGE SCALE GENOMIC DNA]</scope>
    <source>
        <strain evidence="4 5">Muguga</strain>
    </source>
</reference>
<evidence type="ECO:0000313" key="4">
    <source>
        <dbReference type="EMBL" id="EAN33804.1"/>
    </source>
</evidence>
<sequence>MVRKHRNDEPCDKNIISVTSENVDEEEFEHNYVHQIYKNIATHFSHTRYGCWGNVVKVIESVRPSSVILDVGCGNGKYLSTRTDCYFIGVDICSELLHLAREKHVNSNFSLVISNALKLPFKDNFANLTLAIAIIHHLSTTQRRLEVIRELIRCTRTGGIILIYLWSFEQDASYVGYREFRSQDVLVPWNLQQKYSPTKDLHFKRYYHLFNRDEVDHICQHFDKLVNSTVYTDCNNYVIQMLKI</sequence>
<evidence type="ECO:0000256" key="1">
    <source>
        <dbReference type="ARBA" id="ARBA00022603"/>
    </source>
</evidence>
<dbReference type="GO" id="GO:0002098">
    <property type="term" value="P:tRNA wobble uridine modification"/>
    <property type="evidence" value="ECO:0007669"/>
    <property type="project" value="TreeGrafter"/>
</dbReference>
<dbReference type="InterPro" id="IPR013216">
    <property type="entry name" value="Methyltransf_11"/>
</dbReference>
<dbReference type="VEuPathDB" id="PiroplasmaDB:TpMuguga_01g00568"/>
<dbReference type="Gene3D" id="3.40.50.150">
    <property type="entry name" value="Vaccinia Virus protein VP39"/>
    <property type="match status" value="1"/>
</dbReference>
<dbReference type="STRING" id="5875.Q4N8A4"/>
<dbReference type="Proteomes" id="UP000001949">
    <property type="component" value="Unassembled WGS sequence"/>
</dbReference>